<dbReference type="PRINTS" id="PR00276">
    <property type="entry name" value="INSULINFAMLY"/>
</dbReference>
<gene>
    <name evidence="11" type="primary">IGF1</name>
</gene>
<reference evidence="11" key="1">
    <citation type="submission" date="2018-05" db="EMBL/GenBank/DDBJ databases">
        <authorList>
            <person name="Datahose"/>
        </authorList>
    </citation>
    <scope>NUCLEOTIDE SEQUENCE</scope>
</reference>
<dbReference type="InterPro" id="IPR022350">
    <property type="entry name" value="IGF-1/2"/>
</dbReference>
<reference evidence="11" key="3">
    <citation type="submission" date="2025-09" db="UniProtKB">
        <authorList>
            <consortium name="Ensembl"/>
        </authorList>
    </citation>
    <scope>IDENTIFICATION</scope>
</reference>
<dbReference type="AlphaFoldDB" id="A0A3P8Q5N6"/>
<evidence type="ECO:0000256" key="5">
    <source>
        <dbReference type="ARBA" id="ARBA00023157"/>
    </source>
</evidence>
<proteinExistence type="inferred from homology"/>
<keyword evidence="12" id="KW-1185">Reference proteome</keyword>
<sequence>MSSAFSFQWHLCDVFKVTYLISFDTIHYHLDSSLAHYLHRASSPTLKRNNKRGFLSLACISQLLNACIGADLFTFFSFSSTYGTTLPHVLSAMCCISCSHTLSLLLCVLTLTPTATGAGPETLCGAELVDTLQFVCGERGFYFNKPTGYGPSARRSRGIVDECCFQSCELQRLEMYCAPVKTPKISRSVRSQRHTDMPRTPKVSSRASKGTERRTAPQPDKTKNKKRPSPGHSSSFKEVHQKNSSRGSSGGRNYRM</sequence>
<dbReference type="FunFam" id="1.10.100.10:FF:000001">
    <property type="entry name" value="insulin-like growth factor I isoform X1"/>
    <property type="match status" value="1"/>
</dbReference>
<dbReference type="InterPro" id="IPR022353">
    <property type="entry name" value="Insulin_CS"/>
</dbReference>
<evidence type="ECO:0000256" key="9">
    <source>
        <dbReference type="SAM" id="MobiDB-lite"/>
    </source>
</evidence>
<name>A0A3P8Q5N6_ASTCA</name>
<dbReference type="GO" id="GO:0048009">
    <property type="term" value="P:insulin-like growth factor receptor signaling pathway"/>
    <property type="evidence" value="ECO:0007669"/>
    <property type="project" value="TreeGrafter"/>
</dbReference>
<evidence type="ECO:0000256" key="4">
    <source>
        <dbReference type="ARBA" id="ARBA00023030"/>
    </source>
</evidence>
<dbReference type="CDD" id="cd04368">
    <property type="entry name" value="IlGF"/>
    <property type="match status" value="1"/>
</dbReference>
<dbReference type="GO" id="GO:0051897">
    <property type="term" value="P:positive regulation of phosphatidylinositol 3-kinase/protein kinase B signal transduction"/>
    <property type="evidence" value="ECO:0007669"/>
    <property type="project" value="TreeGrafter"/>
</dbReference>
<comment type="subcellular location">
    <subcellularLocation>
        <location evidence="1 8">Secreted</location>
    </subcellularLocation>
</comment>
<dbReference type="GO" id="GO:0005179">
    <property type="term" value="F:hormone activity"/>
    <property type="evidence" value="ECO:0007669"/>
    <property type="project" value="InterPro"/>
</dbReference>
<evidence type="ECO:0000256" key="1">
    <source>
        <dbReference type="ARBA" id="ARBA00004613"/>
    </source>
</evidence>
<dbReference type="Bgee" id="ENSACLG00000016815">
    <property type="expression patterns" value="Expressed in liver and 2 other cell types or tissues"/>
</dbReference>
<dbReference type="InterPro" id="IPR022352">
    <property type="entry name" value="Ins/IGF/rlx"/>
</dbReference>
<dbReference type="Ensembl" id="ENSACLT00000025311.2">
    <property type="protein sequence ID" value="ENSACLP00000024720.2"/>
    <property type="gene ID" value="ENSACLG00000016815.2"/>
</dbReference>
<feature type="disulfide bond" evidence="7">
    <location>
        <begin position="136"/>
        <end position="177"/>
    </location>
</feature>
<dbReference type="Gene3D" id="1.10.100.10">
    <property type="entry name" value="Insulin-like"/>
    <property type="match status" value="1"/>
</dbReference>
<feature type="region of interest" description="Disordered" evidence="9">
    <location>
        <begin position="187"/>
        <end position="256"/>
    </location>
</feature>
<dbReference type="Proteomes" id="UP000265100">
    <property type="component" value="Chromosome 17"/>
</dbReference>
<comment type="function">
    <text evidence="6">The insulin-like growth factors, isolated from plasma, are structurally and functionally related to insulin but have a much higher growth-promoting activity. Acts as a ligand for IGF1R. Binds to the alpha subunit of IGF1R, leading to the activation of the intrinsic tyrosine kinase activity which autophosphorylates tyrosine residues in the beta subunit thus initiatiating a cascade of down-stream signaling events leading to activation of the PI3K-AKT/PKB and the Ras-MAPK pathways. Binds to integrins. Its binding to integrins and subsequent ternary complex formation with integrins and IGFR1 are essential for IGF1 signaling.</text>
</comment>
<dbReference type="GO" id="GO:0008283">
    <property type="term" value="P:cell population proliferation"/>
    <property type="evidence" value="ECO:0007669"/>
    <property type="project" value="TreeGrafter"/>
</dbReference>
<organism evidence="11 12">
    <name type="scientific">Astatotilapia calliptera</name>
    <name type="common">Eastern happy</name>
    <name type="synonym">Chromis callipterus</name>
    <dbReference type="NCBI Taxonomy" id="8154"/>
    <lineage>
        <taxon>Eukaryota</taxon>
        <taxon>Metazoa</taxon>
        <taxon>Chordata</taxon>
        <taxon>Craniata</taxon>
        <taxon>Vertebrata</taxon>
        <taxon>Euteleostomi</taxon>
        <taxon>Actinopterygii</taxon>
        <taxon>Neopterygii</taxon>
        <taxon>Teleostei</taxon>
        <taxon>Neoteleostei</taxon>
        <taxon>Acanthomorphata</taxon>
        <taxon>Ovalentaria</taxon>
        <taxon>Cichlomorphae</taxon>
        <taxon>Cichliformes</taxon>
        <taxon>Cichlidae</taxon>
        <taxon>African cichlids</taxon>
        <taxon>Pseudocrenilabrinae</taxon>
        <taxon>Haplochromini</taxon>
        <taxon>Astatotilapia</taxon>
    </lineage>
</organism>
<keyword evidence="5 7" id="KW-1015">Disulfide bond</keyword>
<keyword evidence="3 8" id="KW-0964">Secreted</keyword>
<evidence type="ECO:0000259" key="10">
    <source>
        <dbReference type="SMART" id="SM00078"/>
    </source>
</evidence>
<reference evidence="11" key="2">
    <citation type="submission" date="2025-08" db="UniProtKB">
        <authorList>
            <consortium name="Ensembl"/>
        </authorList>
    </citation>
    <scope>IDENTIFICATION</scope>
</reference>
<evidence type="ECO:0000256" key="2">
    <source>
        <dbReference type="ARBA" id="ARBA00009034"/>
    </source>
</evidence>
<dbReference type="PANTHER" id="PTHR46845">
    <property type="entry name" value="INSULIN-LIKE GROWTH FACTOR I"/>
    <property type="match status" value="1"/>
</dbReference>
<comment type="similarity">
    <text evidence="2 8">Belongs to the insulin family.</text>
</comment>
<dbReference type="GeneTree" id="ENSGT00940000159081"/>
<dbReference type="STRING" id="8154.ENSACLP00000024720"/>
<dbReference type="GO" id="GO:0005159">
    <property type="term" value="F:insulin-like growth factor receptor binding"/>
    <property type="evidence" value="ECO:0007669"/>
    <property type="project" value="TreeGrafter"/>
</dbReference>
<dbReference type="GO" id="GO:0043066">
    <property type="term" value="P:negative regulation of apoptotic process"/>
    <property type="evidence" value="ECO:0007669"/>
    <property type="project" value="TreeGrafter"/>
</dbReference>
<dbReference type="PRINTS" id="PR02002">
    <property type="entry name" value="INSLNLIKEGF"/>
</dbReference>
<accession>A0A3P8Q5N6</accession>
<dbReference type="InterPro" id="IPR022341">
    <property type="entry name" value="IGF-I"/>
</dbReference>
<feature type="disulfide bond" evidence="7">
    <location>
        <begin position="163"/>
        <end position="168"/>
    </location>
</feature>
<dbReference type="PANTHER" id="PTHR46845:SF3">
    <property type="entry name" value="INSULIN-LIKE GROWTH FACTOR 1"/>
    <property type="match status" value="1"/>
</dbReference>
<feature type="disulfide bond" evidence="7">
    <location>
        <begin position="124"/>
        <end position="164"/>
    </location>
</feature>
<evidence type="ECO:0000313" key="11">
    <source>
        <dbReference type="Ensembl" id="ENSACLP00000024720.2"/>
    </source>
</evidence>
<dbReference type="SUPFAM" id="SSF56994">
    <property type="entry name" value="Insulin-like"/>
    <property type="match status" value="1"/>
</dbReference>
<dbReference type="PRINTS" id="PR02005">
    <property type="entry name" value="INSLNLIKEGF1"/>
</dbReference>
<keyword evidence="4" id="KW-0339">Growth factor</keyword>
<protein>
    <recommendedName>
        <fullName evidence="10">Insulin-like domain-containing protein</fullName>
    </recommendedName>
</protein>
<evidence type="ECO:0000256" key="6">
    <source>
        <dbReference type="ARBA" id="ARBA00056939"/>
    </source>
</evidence>
<evidence type="ECO:0000256" key="7">
    <source>
        <dbReference type="PIRSR" id="PIRSR622350-50"/>
    </source>
</evidence>
<dbReference type="PROSITE" id="PS00262">
    <property type="entry name" value="INSULIN"/>
    <property type="match status" value="1"/>
</dbReference>
<evidence type="ECO:0000256" key="3">
    <source>
        <dbReference type="ARBA" id="ARBA00022525"/>
    </source>
</evidence>
<feature type="domain" description="Insulin-like" evidence="10">
    <location>
        <begin position="121"/>
        <end position="177"/>
    </location>
</feature>
<evidence type="ECO:0000313" key="12">
    <source>
        <dbReference type="Proteomes" id="UP000265100"/>
    </source>
</evidence>
<evidence type="ECO:0000256" key="8">
    <source>
        <dbReference type="RuleBase" id="RU000406"/>
    </source>
</evidence>
<dbReference type="InterPro" id="IPR016179">
    <property type="entry name" value="Insulin-like"/>
</dbReference>
<dbReference type="GO" id="GO:0005615">
    <property type="term" value="C:extracellular space"/>
    <property type="evidence" value="ECO:0007669"/>
    <property type="project" value="InterPro"/>
</dbReference>
<dbReference type="Pfam" id="PF00049">
    <property type="entry name" value="Insulin"/>
    <property type="match status" value="1"/>
</dbReference>
<dbReference type="GO" id="GO:0008284">
    <property type="term" value="P:positive regulation of cell population proliferation"/>
    <property type="evidence" value="ECO:0007669"/>
    <property type="project" value="TreeGrafter"/>
</dbReference>
<dbReference type="GO" id="GO:0008083">
    <property type="term" value="F:growth factor activity"/>
    <property type="evidence" value="ECO:0007669"/>
    <property type="project" value="UniProtKB-KW"/>
</dbReference>
<dbReference type="SMART" id="SM00078">
    <property type="entry name" value="IlGF"/>
    <property type="match status" value="1"/>
</dbReference>
<dbReference type="InterPro" id="IPR036438">
    <property type="entry name" value="Insulin-like_sf"/>
</dbReference>